<evidence type="ECO:0000256" key="1">
    <source>
        <dbReference type="ARBA" id="ARBA00004141"/>
    </source>
</evidence>
<sequence length="158" mass="17345">MILSVSSNLDSDSSPEQNKTISMLDASIISLIALGGAALFGLQGSISLAVRHHLVRELQQRSACDRVAHSKEANIANIPVAYGAVIFYGLVLFLLFRGMNQPEIPLFWLNSAMVAALIVTCYYAYVMFFRLNIVCMGCLRIYLANLMMAAALLAYQFS</sequence>
<name>A0A432G3G6_9DELT</name>
<proteinExistence type="inferred from homology"/>
<evidence type="ECO:0000256" key="10">
    <source>
        <dbReference type="SAM" id="Phobius"/>
    </source>
</evidence>
<evidence type="ECO:0000313" key="13">
    <source>
        <dbReference type="Proteomes" id="UP000286732"/>
    </source>
</evidence>
<dbReference type="SMART" id="SM00756">
    <property type="entry name" value="VKc"/>
    <property type="match status" value="1"/>
</dbReference>
<evidence type="ECO:0000313" key="12">
    <source>
        <dbReference type="EMBL" id="RTZ78162.1"/>
    </source>
</evidence>
<gene>
    <name evidence="12" type="ORF">DSY98_07800</name>
</gene>
<evidence type="ECO:0000256" key="8">
    <source>
        <dbReference type="ARBA" id="ARBA00023157"/>
    </source>
</evidence>
<feature type="transmembrane region" description="Helical" evidence="10">
    <location>
        <begin position="75"/>
        <end position="95"/>
    </location>
</feature>
<keyword evidence="9" id="KW-0676">Redox-active center</keyword>
<keyword evidence="7 10" id="KW-0472">Membrane</keyword>
<keyword evidence="6" id="KW-0560">Oxidoreductase</keyword>
<comment type="subcellular location">
    <subcellularLocation>
        <location evidence="1">Membrane</location>
        <topology evidence="1">Multi-pass membrane protein</topology>
    </subcellularLocation>
</comment>
<evidence type="ECO:0000256" key="4">
    <source>
        <dbReference type="ARBA" id="ARBA00022719"/>
    </source>
</evidence>
<reference evidence="12 13" key="1">
    <citation type="submission" date="2018-06" db="EMBL/GenBank/DDBJ databases">
        <title>Combined omics and stable isotope probing to characterize newly discovered Mariana Back-Arc vent microbial communities.</title>
        <authorList>
            <person name="Trembath-Reichert E."/>
            <person name="Huber J.A."/>
        </authorList>
    </citation>
    <scope>NUCLEOTIDE SEQUENCE [LARGE SCALE GENOMIC DNA]</scope>
    <source>
        <strain evidence="12">MAG 63_2</strain>
    </source>
</reference>
<keyword evidence="5 10" id="KW-1133">Transmembrane helix</keyword>
<evidence type="ECO:0000259" key="11">
    <source>
        <dbReference type="SMART" id="SM00756"/>
    </source>
</evidence>
<keyword evidence="3 10" id="KW-0812">Transmembrane</keyword>
<dbReference type="GO" id="GO:0016491">
    <property type="term" value="F:oxidoreductase activity"/>
    <property type="evidence" value="ECO:0007669"/>
    <property type="project" value="UniProtKB-KW"/>
</dbReference>
<feature type="domain" description="Vitamin K epoxide reductase" evidence="11">
    <location>
        <begin position="27"/>
        <end position="156"/>
    </location>
</feature>
<dbReference type="EMBL" id="QNZM01000305">
    <property type="protein sequence ID" value="RTZ78162.1"/>
    <property type="molecule type" value="Genomic_DNA"/>
</dbReference>
<feature type="transmembrane region" description="Helical" evidence="10">
    <location>
        <begin position="20"/>
        <end position="42"/>
    </location>
</feature>
<dbReference type="Proteomes" id="UP000286732">
    <property type="component" value="Unassembled WGS sequence"/>
</dbReference>
<evidence type="ECO:0000256" key="2">
    <source>
        <dbReference type="ARBA" id="ARBA00006214"/>
    </source>
</evidence>
<dbReference type="GO" id="GO:0016020">
    <property type="term" value="C:membrane"/>
    <property type="evidence" value="ECO:0007669"/>
    <property type="project" value="UniProtKB-SubCell"/>
</dbReference>
<dbReference type="InterPro" id="IPR038354">
    <property type="entry name" value="VKOR_sf"/>
</dbReference>
<feature type="transmembrane region" description="Helical" evidence="10">
    <location>
        <begin position="107"/>
        <end position="126"/>
    </location>
</feature>
<comment type="similarity">
    <text evidence="2">Belongs to the VKOR family.</text>
</comment>
<evidence type="ECO:0000256" key="9">
    <source>
        <dbReference type="ARBA" id="ARBA00023284"/>
    </source>
</evidence>
<dbReference type="InterPro" id="IPR012932">
    <property type="entry name" value="VKOR"/>
</dbReference>
<feature type="transmembrane region" description="Helical" evidence="10">
    <location>
        <begin position="138"/>
        <end position="157"/>
    </location>
</feature>
<accession>A0A432G3G6</accession>
<organism evidence="12 13">
    <name type="scientific">SAR324 cluster bacterium</name>
    <dbReference type="NCBI Taxonomy" id="2024889"/>
    <lineage>
        <taxon>Bacteria</taxon>
        <taxon>Deltaproteobacteria</taxon>
        <taxon>SAR324 cluster</taxon>
    </lineage>
</organism>
<evidence type="ECO:0000256" key="3">
    <source>
        <dbReference type="ARBA" id="ARBA00022692"/>
    </source>
</evidence>
<dbReference type="GO" id="GO:0048038">
    <property type="term" value="F:quinone binding"/>
    <property type="evidence" value="ECO:0007669"/>
    <property type="project" value="UniProtKB-KW"/>
</dbReference>
<dbReference type="Pfam" id="PF07884">
    <property type="entry name" value="VKOR"/>
    <property type="match status" value="1"/>
</dbReference>
<evidence type="ECO:0000256" key="5">
    <source>
        <dbReference type="ARBA" id="ARBA00022989"/>
    </source>
</evidence>
<dbReference type="Gene3D" id="1.20.1440.130">
    <property type="entry name" value="VKOR domain"/>
    <property type="match status" value="1"/>
</dbReference>
<keyword evidence="4" id="KW-0874">Quinone</keyword>
<protein>
    <recommendedName>
        <fullName evidence="11">Vitamin K epoxide reductase domain-containing protein</fullName>
    </recommendedName>
</protein>
<keyword evidence="8" id="KW-1015">Disulfide bond</keyword>
<evidence type="ECO:0000256" key="6">
    <source>
        <dbReference type="ARBA" id="ARBA00023002"/>
    </source>
</evidence>
<dbReference type="AlphaFoldDB" id="A0A432G3G6"/>
<comment type="caution">
    <text evidence="12">The sequence shown here is derived from an EMBL/GenBank/DDBJ whole genome shotgun (WGS) entry which is preliminary data.</text>
</comment>
<evidence type="ECO:0000256" key="7">
    <source>
        <dbReference type="ARBA" id="ARBA00023136"/>
    </source>
</evidence>